<keyword evidence="2" id="KW-1185">Reference proteome</keyword>
<dbReference type="Gramene" id="TRITD2Bv1G174500.1">
    <property type="protein sequence ID" value="TRITD2Bv1G174500.1"/>
    <property type="gene ID" value="TRITD2Bv1G174500"/>
</dbReference>
<accession>A0A9R1PUR3</accession>
<dbReference type="AlphaFoldDB" id="A0A9R1PUR3"/>
<sequence length="155" mass="18062">MLTGSLEAHKVPPPSIQYRGELEKYCHWGNEVKLYRHDANKALKHMKSIDSKVLRDISYDKMQLLQQKCETLKHQQKEKDNLIDYFSNSWSHSLSGDHMAAKELYRIIDSNFTAGSTCKDNDLNHILSQVRYVADCLTNTATQSEYELQQTNKYY</sequence>
<proteinExistence type="predicted"/>
<name>A0A9R1PUR3_TRITD</name>
<dbReference type="Proteomes" id="UP000324705">
    <property type="component" value="Chromosome 2B"/>
</dbReference>
<gene>
    <name evidence="1" type="ORF">TRITD_2Bv1G174500</name>
</gene>
<dbReference type="EMBL" id="LT934114">
    <property type="protein sequence ID" value="VAH49028.1"/>
    <property type="molecule type" value="Genomic_DNA"/>
</dbReference>
<evidence type="ECO:0000313" key="2">
    <source>
        <dbReference type="Proteomes" id="UP000324705"/>
    </source>
</evidence>
<evidence type="ECO:0000313" key="1">
    <source>
        <dbReference type="EMBL" id="VAH49028.1"/>
    </source>
</evidence>
<reference evidence="1 2" key="1">
    <citation type="submission" date="2017-09" db="EMBL/GenBank/DDBJ databases">
        <authorList>
            <consortium name="International Durum Wheat Genome Sequencing Consortium (IDWGSC)"/>
            <person name="Milanesi L."/>
        </authorList>
    </citation>
    <scope>NUCLEOTIDE SEQUENCE [LARGE SCALE GENOMIC DNA]</scope>
    <source>
        <strain evidence="2">cv. Svevo</strain>
    </source>
</reference>
<organism evidence="1 2">
    <name type="scientific">Triticum turgidum subsp. durum</name>
    <name type="common">Durum wheat</name>
    <name type="synonym">Triticum durum</name>
    <dbReference type="NCBI Taxonomy" id="4567"/>
    <lineage>
        <taxon>Eukaryota</taxon>
        <taxon>Viridiplantae</taxon>
        <taxon>Streptophyta</taxon>
        <taxon>Embryophyta</taxon>
        <taxon>Tracheophyta</taxon>
        <taxon>Spermatophyta</taxon>
        <taxon>Magnoliopsida</taxon>
        <taxon>Liliopsida</taxon>
        <taxon>Poales</taxon>
        <taxon>Poaceae</taxon>
        <taxon>BOP clade</taxon>
        <taxon>Pooideae</taxon>
        <taxon>Triticodae</taxon>
        <taxon>Triticeae</taxon>
        <taxon>Triticinae</taxon>
        <taxon>Triticum</taxon>
    </lineage>
</organism>
<protein>
    <submittedName>
        <fullName evidence="1">Uncharacterized protein</fullName>
    </submittedName>
</protein>